<organism evidence="7">
    <name type="scientific">Dichomitus squalens</name>
    <dbReference type="NCBI Taxonomy" id="114155"/>
    <lineage>
        <taxon>Eukaryota</taxon>
        <taxon>Fungi</taxon>
        <taxon>Dikarya</taxon>
        <taxon>Basidiomycota</taxon>
        <taxon>Agaricomycotina</taxon>
        <taxon>Agaricomycetes</taxon>
        <taxon>Polyporales</taxon>
        <taxon>Polyporaceae</taxon>
        <taxon>Dichomitus</taxon>
    </lineage>
</organism>
<gene>
    <name evidence="7" type="ORF">BD311DRAFT_763501</name>
</gene>
<comment type="cofactor">
    <cofactor evidence="1">
        <name>FAD</name>
        <dbReference type="ChEBI" id="CHEBI:57692"/>
    </cofactor>
</comment>
<evidence type="ECO:0000256" key="2">
    <source>
        <dbReference type="ARBA" id="ARBA00022630"/>
    </source>
</evidence>
<dbReference type="Gene3D" id="3.90.700.10">
    <property type="entry name" value="Succinate dehydrogenase/fumarate reductase flavoprotein, catalytic domain"/>
    <property type="match status" value="1"/>
</dbReference>
<feature type="domain" description="FAD-dependent oxidoreductase 2 FAD-binding" evidence="6">
    <location>
        <begin position="127"/>
        <end position="534"/>
    </location>
</feature>
<evidence type="ECO:0000259" key="6">
    <source>
        <dbReference type="Pfam" id="PF00890"/>
    </source>
</evidence>
<dbReference type="InterPro" id="IPR003953">
    <property type="entry name" value="FAD-dep_OxRdtase_2_FAD-bd"/>
</dbReference>
<dbReference type="SUPFAM" id="SSF56425">
    <property type="entry name" value="Succinate dehydrogenase/fumarate reductase flavoprotein, catalytic domain"/>
    <property type="match status" value="1"/>
</dbReference>
<dbReference type="AlphaFoldDB" id="A0A4Q9MF90"/>
<dbReference type="InterPro" id="IPR036188">
    <property type="entry name" value="FAD/NAD-bd_sf"/>
</dbReference>
<dbReference type="GO" id="GO:0016491">
    <property type="term" value="F:oxidoreductase activity"/>
    <property type="evidence" value="ECO:0007669"/>
    <property type="project" value="UniProtKB-KW"/>
</dbReference>
<dbReference type="PANTHER" id="PTHR43400:SF7">
    <property type="entry name" value="FAD-DEPENDENT OXIDOREDUCTASE 2 FAD BINDING DOMAIN-CONTAINING PROTEIN"/>
    <property type="match status" value="1"/>
</dbReference>
<evidence type="ECO:0000256" key="1">
    <source>
        <dbReference type="ARBA" id="ARBA00001974"/>
    </source>
</evidence>
<proteinExistence type="predicted"/>
<dbReference type="OrthoDB" id="7777654at2759"/>
<dbReference type="Proteomes" id="UP000292957">
    <property type="component" value="Unassembled WGS sequence"/>
</dbReference>
<reference evidence="7" key="1">
    <citation type="submission" date="2019-01" db="EMBL/GenBank/DDBJ databases">
        <title>Draft genome sequences of three monokaryotic isolates of the white-rot basidiomycete fungus Dichomitus squalens.</title>
        <authorList>
            <consortium name="DOE Joint Genome Institute"/>
            <person name="Lopez S.C."/>
            <person name="Andreopoulos B."/>
            <person name="Pangilinan J."/>
            <person name="Lipzen A."/>
            <person name="Riley R."/>
            <person name="Ahrendt S."/>
            <person name="Ng V."/>
            <person name="Barry K."/>
            <person name="Daum C."/>
            <person name="Grigoriev I.V."/>
            <person name="Hilden K.S."/>
            <person name="Makela M.R."/>
            <person name="de Vries R.P."/>
        </authorList>
    </citation>
    <scope>NUCLEOTIDE SEQUENCE [LARGE SCALE GENOMIC DNA]</scope>
    <source>
        <strain evidence="7">OM18370.1</strain>
    </source>
</reference>
<protein>
    <submittedName>
        <fullName evidence="7">FAD/NAD(P)-binding domain-containing protein</fullName>
    </submittedName>
</protein>
<dbReference type="PANTHER" id="PTHR43400">
    <property type="entry name" value="FUMARATE REDUCTASE"/>
    <property type="match status" value="1"/>
</dbReference>
<name>A0A4Q9MF90_9APHY</name>
<evidence type="ECO:0000313" key="7">
    <source>
        <dbReference type="EMBL" id="TBU26024.1"/>
    </source>
</evidence>
<feature type="domain" description="FAD-dependent oxidoreductase 2 FAD-binding" evidence="6">
    <location>
        <begin position="48"/>
        <end position="81"/>
    </location>
</feature>
<dbReference type="Gene3D" id="3.50.50.60">
    <property type="entry name" value="FAD/NAD(P)-binding domain"/>
    <property type="match status" value="1"/>
</dbReference>
<evidence type="ECO:0000256" key="3">
    <source>
        <dbReference type="ARBA" id="ARBA00022827"/>
    </source>
</evidence>
<dbReference type="Pfam" id="PF00890">
    <property type="entry name" value="FAD_binding_2"/>
    <property type="match status" value="2"/>
</dbReference>
<dbReference type="NCBIfam" id="NF006130">
    <property type="entry name" value="PRK08274.1"/>
    <property type="match status" value="1"/>
</dbReference>
<evidence type="ECO:0000256" key="4">
    <source>
        <dbReference type="ARBA" id="ARBA00023002"/>
    </source>
</evidence>
<keyword evidence="4" id="KW-0560">Oxidoreductase</keyword>
<sequence>MTPTLGRDVPGRTQFQHNCQPRPPSSHPPEMSANATTTSDFDFDFDFDCIVVGSGHAGSCAALAAHDAGCKRVLIVDKCPPEWVGGNGYFTAGAHRTVHGGLQDLLPIVTNVSPDAAKNIDMDPYTADDFTRDIMRLGEGRPDPQVVKAVVDGSRDAVGWLRERVGVPFIFSFHRQAYLVNGRQVFWGGLALGVDHDGGKGLIAAHRAALEAAGIETWFDTPATEIAVEGGSIVGLVVSRGGKAKTLRSPAVVLACGGFESSRALRSQYLGPDWERAKVRGTPYNTGDGLLLAQRVGARLTGDFKGCHSTCWDANAPDDRGDRVLSNQFTKSGYPLGLMLNARGVRFVDEGEDFRNYTYAKFGREIMAQPGGYAFQVYDSTVVPWLRKEEYADDVVEKIWADTIEELAAKLLEKGLEDKDAFFHSITRYNDATRAFKAEKADARWDPAVKDGVSTQSSSLKLDLPKSNWALPLENGPFLAVKVTCGITFTFGGLAIDPETAGVISGATGKPIRGLFCTGELVGGLFYSNYPGGSGLTGGAVFGRKAGQEAAKLAKEAA</sequence>
<accession>A0A4Q9MF90</accession>
<dbReference type="EMBL" id="ML143452">
    <property type="protein sequence ID" value="TBU26024.1"/>
    <property type="molecule type" value="Genomic_DNA"/>
</dbReference>
<keyword evidence="2" id="KW-0285">Flavoprotein</keyword>
<evidence type="ECO:0000256" key="5">
    <source>
        <dbReference type="SAM" id="MobiDB-lite"/>
    </source>
</evidence>
<dbReference type="InterPro" id="IPR027477">
    <property type="entry name" value="Succ_DH/fumarate_Rdtase_cat_sf"/>
</dbReference>
<dbReference type="SUPFAM" id="SSF51905">
    <property type="entry name" value="FAD/NAD(P)-binding domain"/>
    <property type="match status" value="1"/>
</dbReference>
<dbReference type="InterPro" id="IPR050315">
    <property type="entry name" value="FAD-oxidoreductase_2"/>
</dbReference>
<feature type="region of interest" description="Disordered" evidence="5">
    <location>
        <begin position="1"/>
        <end position="35"/>
    </location>
</feature>
<keyword evidence="3" id="KW-0274">FAD</keyword>